<evidence type="ECO:0000256" key="11">
    <source>
        <dbReference type="ARBA" id="ARBA00048988"/>
    </source>
</evidence>
<evidence type="ECO:0000256" key="9">
    <source>
        <dbReference type="ARBA" id="ARBA00023125"/>
    </source>
</evidence>
<dbReference type="GO" id="GO:0005524">
    <property type="term" value="F:ATP binding"/>
    <property type="evidence" value="ECO:0007669"/>
    <property type="project" value="UniProtKB-UniRule"/>
</dbReference>
<dbReference type="SUPFAM" id="SSF52540">
    <property type="entry name" value="P-loop containing nucleoside triphosphate hydrolases"/>
    <property type="match status" value="2"/>
</dbReference>
<evidence type="ECO:0000256" key="5">
    <source>
        <dbReference type="ARBA" id="ARBA00022801"/>
    </source>
</evidence>
<dbReference type="NCBIfam" id="TIGR00595">
    <property type="entry name" value="priA"/>
    <property type="match status" value="1"/>
</dbReference>
<dbReference type="Pfam" id="PF18319">
    <property type="entry name" value="Zn_ribbon_PriA"/>
    <property type="match status" value="1"/>
</dbReference>
<dbReference type="InterPro" id="IPR001650">
    <property type="entry name" value="Helicase_C-like"/>
</dbReference>
<dbReference type="PANTHER" id="PTHR30580:SF0">
    <property type="entry name" value="PRIMOSOMAL PROTEIN N"/>
    <property type="match status" value="1"/>
</dbReference>
<dbReference type="InterPro" id="IPR041236">
    <property type="entry name" value="PriA_C"/>
</dbReference>
<dbReference type="InterPro" id="IPR042115">
    <property type="entry name" value="PriA_3primeBD_sf"/>
</dbReference>
<keyword evidence="6 12" id="KW-0347">Helicase</keyword>
<dbReference type="GO" id="GO:0016887">
    <property type="term" value="F:ATP hydrolysis activity"/>
    <property type="evidence" value="ECO:0007669"/>
    <property type="project" value="RHEA"/>
</dbReference>
<dbReference type="InterPro" id="IPR011545">
    <property type="entry name" value="DEAD/DEAH_box_helicase_dom"/>
</dbReference>
<feature type="binding site" evidence="12">
    <location>
        <position position="513"/>
    </location>
    <ligand>
        <name>Zn(2+)</name>
        <dbReference type="ChEBI" id="CHEBI:29105"/>
        <label>2</label>
    </ligand>
</feature>
<dbReference type="Pfam" id="PF00271">
    <property type="entry name" value="Helicase_C"/>
    <property type="match status" value="1"/>
</dbReference>
<feature type="binding site" evidence="12">
    <location>
        <position position="544"/>
    </location>
    <ligand>
        <name>Zn(2+)</name>
        <dbReference type="ChEBI" id="CHEBI:29105"/>
        <label>1</label>
    </ligand>
</feature>
<dbReference type="GO" id="GO:0006270">
    <property type="term" value="P:DNA replication initiation"/>
    <property type="evidence" value="ECO:0007669"/>
    <property type="project" value="TreeGrafter"/>
</dbReference>
<dbReference type="PROSITE" id="PS51194">
    <property type="entry name" value="HELICASE_CTER"/>
    <property type="match status" value="1"/>
</dbReference>
<dbReference type="InterPro" id="IPR014001">
    <property type="entry name" value="Helicase_ATP-bd"/>
</dbReference>
<evidence type="ECO:0000256" key="1">
    <source>
        <dbReference type="ARBA" id="ARBA00022515"/>
    </source>
</evidence>
<keyword evidence="2 12" id="KW-0235">DNA replication</keyword>
<dbReference type="GO" id="GO:1990077">
    <property type="term" value="C:primosome complex"/>
    <property type="evidence" value="ECO:0007669"/>
    <property type="project" value="UniProtKB-UniRule"/>
</dbReference>
<gene>
    <name evidence="12 15" type="primary">priA</name>
    <name evidence="15" type="ORF">FSB73_17250</name>
</gene>
<keyword evidence="7 12" id="KW-0862">Zinc</keyword>
<dbReference type="GO" id="GO:0008270">
    <property type="term" value="F:zinc ion binding"/>
    <property type="evidence" value="ECO:0007669"/>
    <property type="project" value="UniProtKB-UniRule"/>
</dbReference>
<keyword evidence="5 12" id="KW-0378">Hydrolase</keyword>
<reference evidence="15 16" key="1">
    <citation type="journal article" date="2017" name="Int. J. Syst. Evol. Microbiol.">
        <title>Arachidicoccus ginsenosidivorans sp. nov., with ginsenoside-converting activity isolated from ginseng cultivating soil.</title>
        <authorList>
            <person name="Siddiqi M.Z."/>
            <person name="Aslam Z."/>
            <person name="Im W.T."/>
        </authorList>
    </citation>
    <scope>NUCLEOTIDE SEQUENCE [LARGE SCALE GENOMIC DNA]</scope>
    <source>
        <strain evidence="15 16">Gsoil 809</strain>
    </source>
</reference>
<feature type="binding site" evidence="12">
    <location>
        <position position="547"/>
    </location>
    <ligand>
        <name>Zn(2+)</name>
        <dbReference type="ChEBI" id="CHEBI:29105"/>
        <label>1</label>
    </ligand>
</feature>
<keyword evidence="10 12" id="KW-0413">Isomerase</keyword>
<comment type="cofactor">
    <cofactor evidence="12">
        <name>Zn(2+)</name>
        <dbReference type="ChEBI" id="CHEBI:29105"/>
    </cofactor>
    <text evidence="12">Binds 2 zinc ions per subunit.</text>
</comment>
<dbReference type="Proteomes" id="UP000321291">
    <property type="component" value="Chromosome"/>
</dbReference>
<feature type="binding site" evidence="12">
    <location>
        <position position="504"/>
    </location>
    <ligand>
        <name>Zn(2+)</name>
        <dbReference type="ChEBI" id="CHEBI:29105"/>
        <label>1</label>
    </ligand>
</feature>
<dbReference type="InterPro" id="IPR040498">
    <property type="entry name" value="PriA_CRR"/>
</dbReference>
<feature type="binding site" evidence="12">
    <location>
        <position position="534"/>
    </location>
    <ligand>
        <name>Zn(2+)</name>
        <dbReference type="ChEBI" id="CHEBI:29105"/>
        <label>2</label>
    </ligand>
</feature>
<comment type="function">
    <text evidence="12">Initiates the restart of stalled replication forks, which reloads the replicative helicase on sites other than the origin of replication. Recognizes and binds to abandoned replication forks and remodels them to uncover a helicase loading site. Promotes assembly of the primosome at these replication forks.</text>
</comment>
<keyword evidence="3 12" id="KW-0479">Metal-binding</keyword>
<evidence type="ECO:0000256" key="8">
    <source>
        <dbReference type="ARBA" id="ARBA00022840"/>
    </source>
</evidence>
<feature type="binding site" evidence="12">
    <location>
        <position position="516"/>
    </location>
    <ligand>
        <name>Zn(2+)</name>
        <dbReference type="ChEBI" id="CHEBI:29105"/>
        <label>2</label>
    </ligand>
</feature>
<keyword evidence="16" id="KW-1185">Reference proteome</keyword>
<evidence type="ECO:0000256" key="10">
    <source>
        <dbReference type="ARBA" id="ARBA00023235"/>
    </source>
</evidence>
<feature type="binding site" evidence="12">
    <location>
        <position position="507"/>
    </location>
    <ligand>
        <name>Zn(2+)</name>
        <dbReference type="ChEBI" id="CHEBI:29105"/>
        <label>1</label>
    </ligand>
</feature>
<protein>
    <recommendedName>
        <fullName evidence="12">Replication restart protein PriA</fullName>
    </recommendedName>
    <alternativeName>
        <fullName evidence="12">ATP-dependent DNA helicase PriA</fullName>
        <ecNumber evidence="12">5.6.2.4</ecNumber>
    </alternativeName>
    <alternativeName>
        <fullName evidence="12">DNA 3'-5' helicase PriA</fullName>
    </alternativeName>
</protein>
<dbReference type="EC" id="5.6.2.4" evidence="12"/>
<dbReference type="InterPro" id="IPR041222">
    <property type="entry name" value="PriA_3primeBD"/>
</dbReference>
<dbReference type="Pfam" id="PF17764">
    <property type="entry name" value="PriA_3primeBD"/>
    <property type="match status" value="1"/>
</dbReference>
<keyword evidence="4 12" id="KW-0547">Nucleotide-binding</keyword>
<dbReference type="Pfam" id="PF00270">
    <property type="entry name" value="DEAD"/>
    <property type="match status" value="1"/>
</dbReference>
<dbReference type="GO" id="GO:0006310">
    <property type="term" value="P:DNA recombination"/>
    <property type="evidence" value="ECO:0007669"/>
    <property type="project" value="InterPro"/>
</dbReference>
<dbReference type="EMBL" id="CP042434">
    <property type="protein sequence ID" value="QEC74334.1"/>
    <property type="molecule type" value="Genomic_DNA"/>
</dbReference>
<evidence type="ECO:0000256" key="7">
    <source>
        <dbReference type="ARBA" id="ARBA00022833"/>
    </source>
</evidence>
<dbReference type="SMART" id="SM00487">
    <property type="entry name" value="DEXDc"/>
    <property type="match status" value="1"/>
</dbReference>
<dbReference type="GO" id="GO:0043138">
    <property type="term" value="F:3'-5' DNA helicase activity"/>
    <property type="evidence" value="ECO:0007669"/>
    <property type="project" value="UniProtKB-EC"/>
</dbReference>
<feature type="domain" description="Helicase C-terminal" evidence="14">
    <location>
        <begin position="528"/>
        <end position="706"/>
    </location>
</feature>
<keyword evidence="9 12" id="KW-0238">DNA-binding</keyword>
<dbReference type="GO" id="GO:0003677">
    <property type="term" value="F:DNA binding"/>
    <property type="evidence" value="ECO:0007669"/>
    <property type="project" value="UniProtKB-UniRule"/>
</dbReference>
<dbReference type="Pfam" id="PF18074">
    <property type="entry name" value="PriA_C"/>
    <property type="match status" value="1"/>
</dbReference>
<evidence type="ECO:0000313" key="16">
    <source>
        <dbReference type="Proteomes" id="UP000321291"/>
    </source>
</evidence>
<organism evidence="15 16">
    <name type="scientific">Arachidicoccus ginsenosidivorans</name>
    <dbReference type="NCBI Taxonomy" id="496057"/>
    <lineage>
        <taxon>Bacteria</taxon>
        <taxon>Pseudomonadati</taxon>
        <taxon>Bacteroidota</taxon>
        <taxon>Chitinophagia</taxon>
        <taxon>Chitinophagales</taxon>
        <taxon>Chitinophagaceae</taxon>
        <taxon>Arachidicoccus</taxon>
    </lineage>
</organism>
<evidence type="ECO:0000313" key="15">
    <source>
        <dbReference type="EMBL" id="QEC74334.1"/>
    </source>
</evidence>
<sequence>MAAAAIGLRCEVSLRNKKYTGIIKNLFKVPPKDFTPLPIYSLLDKAPIVTAVQLKFWEWIADYYQCSEGDVMQAAVPSNFKLSSESIIRIEDEFADDVLAGGKQLDQDLSDEEFLLAEALQIRGELRFPEIQQILEGRKIYPVVKKLIDRGLCYIEQSLKEKYKEKKAVFIRFHPDYQKDENLEPLLNNWKGAPAQLKVLMLLRHMTLGDGDVMQSALLKKAATSLSTIKALLDKKMLVAERRSVTRLPVLAPFIEMDFSLSAAQKSAFDLLVDLMQQKKVNLLHGVTASGKTHLYLKLMEQALSAGKQVLYMLPEIALTAQIIRRLQHHFGGHVAVYHSRFNPNERVELWEKVLQGEVQIIVGARSALLLPFKDLGLIIVDEEHDSSYKQQDPAPRYHARDAAIYYGALFEQCPVLLGSATPSLESYYNASQGKYGLVTLLERFENVAMPVIELDNLNMIPKEIPRPILISPELETQIQEALKAQKQVILFQNRRGYSPYQICNSCGWIPQCKHCAVSLTYHKGRNKLVCHYCGTEYPLVTTCAACGSHDFQRKKFGTEQIEEAVAALFPKARVARMDYDSVKGKFSHDAMIQLFESRKIDILIGTQMVVKGLDFEHVSLVGILDADGLLNFADFRVGERAFQLMEQVSGRAGRKDGKGKVLIQVSNIHHPVLQYVQQHDYLAMYQEEIQHRKAFKYPPFTRLIRLIFKHRDTHTARQAAERMAQALRQLASLEVLGPATAPIERVRGQYLWEILIKVPKQPGQLQRCKKVIDHQRAILQSIKEFARVQIAADVDPA</sequence>
<comment type="subunit">
    <text evidence="12">Component of the replication restart primosome.</text>
</comment>
<evidence type="ECO:0000256" key="3">
    <source>
        <dbReference type="ARBA" id="ARBA00022723"/>
    </source>
</evidence>
<evidence type="ECO:0000256" key="4">
    <source>
        <dbReference type="ARBA" id="ARBA00022741"/>
    </source>
</evidence>
<dbReference type="PANTHER" id="PTHR30580">
    <property type="entry name" value="PRIMOSOMAL PROTEIN N"/>
    <property type="match status" value="1"/>
</dbReference>
<accession>A0A5B8VRR4</accession>
<proteinExistence type="inferred from homology"/>
<dbReference type="HAMAP" id="MF_00983">
    <property type="entry name" value="PriA"/>
    <property type="match status" value="1"/>
</dbReference>
<keyword evidence="1 12" id="KW-0639">Primosome</keyword>
<dbReference type="GO" id="GO:0006269">
    <property type="term" value="P:DNA replication, synthesis of primer"/>
    <property type="evidence" value="ECO:0007669"/>
    <property type="project" value="UniProtKB-KW"/>
</dbReference>
<dbReference type="PROSITE" id="PS51192">
    <property type="entry name" value="HELICASE_ATP_BIND_1"/>
    <property type="match status" value="1"/>
</dbReference>
<evidence type="ECO:0000259" key="13">
    <source>
        <dbReference type="PROSITE" id="PS51192"/>
    </source>
</evidence>
<dbReference type="InterPro" id="IPR005259">
    <property type="entry name" value="PriA"/>
</dbReference>
<comment type="similarity">
    <text evidence="12">Belongs to the helicase family. PriA subfamily.</text>
</comment>
<evidence type="ECO:0000256" key="12">
    <source>
        <dbReference type="HAMAP-Rule" id="MF_00983"/>
    </source>
</evidence>
<dbReference type="InterPro" id="IPR027417">
    <property type="entry name" value="P-loop_NTPase"/>
</dbReference>
<dbReference type="CDD" id="cd18804">
    <property type="entry name" value="SF2_C_priA"/>
    <property type="match status" value="1"/>
</dbReference>
<evidence type="ECO:0000259" key="14">
    <source>
        <dbReference type="PROSITE" id="PS51194"/>
    </source>
</evidence>
<feature type="domain" description="Helicase ATP-binding" evidence="13">
    <location>
        <begin position="273"/>
        <end position="441"/>
    </location>
</feature>
<evidence type="ECO:0000256" key="2">
    <source>
        <dbReference type="ARBA" id="ARBA00022705"/>
    </source>
</evidence>
<keyword evidence="8 12" id="KW-0067">ATP-binding</keyword>
<dbReference type="Gene3D" id="3.40.1440.60">
    <property type="entry name" value="PriA, 3(prime) DNA-binding domain"/>
    <property type="match status" value="1"/>
</dbReference>
<name>A0A5B8VRR4_9BACT</name>
<dbReference type="CDD" id="cd17929">
    <property type="entry name" value="DEXHc_priA"/>
    <property type="match status" value="1"/>
</dbReference>
<dbReference type="Gene3D" id="3.40.50.300">
    <property type="entry name" value="P-loop containing nucleotide triphosphate hydrolases"/>
    <property type="match status" value="2"/>
</dbReference>
<comment type="catalytic activity">
    <reaction evidence="12">
        <text>Couples ATP hydrolysis with the unwinding of duplex DNA by translocating in the 3'-5' direction.</text>
        <dbReference type="EC" id="5.6.2.4"/>
    </reaction>
</comment>
<feature type="binding site" evidence="12">
    <location>
        <position position="531"/>
    </location>
    <ligand>
        <name>Zn(2+)</name>
        <dbReference type="ChEBI" id="CHEBI:29105"/>
        <label>2</label>
    </ligand>
</feature>
<dbReference type="KEGG" id="agi:FSB73_17250"/>
<dbReference type="GO" id="GO:0006302">
    <property type="term" value="P:double-strand break repair"/>
    <property type="evidence" value="ECO:0007669"/>
    <property type="project" value="InterPro"/>
</dbReference>
<dbReference type="FunFam" id="3.40.50.300:FF:000489">
    <property type="entry name" value="Primosome assembly protein PriA"/>
    <property type="match status" value="1"/>
</dbReference>
<dbReference type="AlphaFoldDB" id="A0A5B8VRR4"/>
<comment type="catalytic activity">
    <reaction evidence="11 12">
        <text>ATP + H2O = ADP + phosphate + H(+)</text>
        <dbReference type="Rhea" id="RHEA:13065"/>
        <dbReference type="ChEBI" id="CHEBI:15377"/>
        <dbReference type="ChEBI" id="CHEBI:15378"/>
        <dbReference type="ChEBI" id="CHEBI:30616"/>
        <dbReference type="ChEBI" id="CHEBI:43474"/>
        <dbReference type="ChEBI" id="CHEBI:456216"/>
        <dbReference type="EC" id="5.6.2.4"/>
    </reaction>
</comment>
<evidence type="ECO:0000256" key="6">
    <source>
        <dbReference type="ARBA" id="ARBA00022806"/>
    </source>
</evidence>
<dbReference type="SMART" id="SM00490">
    <property type="entry name" value="HELICc"/>
    <property type="match status" value="1"/>
</dbReference>